<organism evidence="1 2">
    <name type="scientific">Megaselia scalaris</name>
    <name type="common">Humpbacked fly</name>
    <name type="synonym">Phora scalaris</name>
    <dbReference type="NCBI Taxonomy" id="36166"/>
    <lineage>
        <taxon>Eukaryota</taxon>
        <taxon>Metazoa</taxon>
        <taxon>Ecdysozoa</taxon>
        <taxon>Arthropoda</taxon>
        <taxon>Hexapoda</taxon>
        <taxon>Insecta</taxon>
        <taxon>Pterygota</taxon>
        <taxon>Neoptera</taxon>
        <taxon>Endopterygota</taxon>
        <taxon>Diptera</taxon>
        <taxon>Brachycera</taxon>
        <taxon>Muscomorpha</taxon>
        <taxon>Platypezoidea</taxon>
        <taxon>Phoridae</taxon>
        <taxon>Megaseliini</taxon>
        <taxon>Megaselia</taxon>
    </lineage>
</organism>
<name>T1GD64_MEGSC</name>
<dbReference type="EMBL" id="CAQQ02394191">
    <property type="status" value="NOT_ANNOTATED_CDS"/>
    <property type="molecule type" value="Genomic_DNA"/>
</dbReference>
<dbReference type="EnsemblMetazoa" id="MESCA001245-RA">
    <property type="protein sequence ID" value="MESCA001245-PA"/>
    <property type="gene ID" value="MESCA001245"/>
</dbReference>
<dbReference type="HOGENOM" id="CLU_3208164_0_0_1"/>
<reference evidence="1" key="2">
    <citation type="submission" date="2015-06" db="UniProtKB">
        <authorList>
            <consortium name="EnsemblMetazoa"/>
        </authorList>
    </citation>
    <scope>IDENTIFICATION</scope>
</reference>
<sequence length="45" mass="5314">MTVNLESYKCPNHGGPLPFFGLEHINKSQKRTRYNYLEKAIKIYN</sequence>
<dbReference type="STRING" id="36166.T1GD64"/>
<accession>T1GD64</accession>
<proteinExistence type="predicted"/>
<reference evidence="2" key="1">
    <citation type="submission" date="2013-02" db="EMBL/GenBank/DDBJ databases">
        <authorList>
            <person name="Hughes D."/>
        </authorList>
    </citation>
    <scope>NUCLEOTIDE SEQUENCE</scope>
    <source>
        <strain>Durham</strain>
        <strain evidence="2">NC isolate 2 -- Noor lab</strain>
    </source>
</reference>
<keyword evidence="2" id="KW-1185">Reference proteome</keyword>
<dbReference type="AlphaFoldDB" id="T1GD64"/>
<dbReference type="Proteomes" id="UP000015102">
    <property type="component" value="Unassembled WGS sequence"/>
</dbReference>
<evidence type="ECO:0000313" key="1">
    <source>
        <dbReference type="EnsemblMetazoa" id="MESCA001245-PA"/>
    </source>
</evidence>
<protein>
    <submittedName>
        <fullName evidence="1">Uncharacterized protein</fullName>
    </submittedName>
</protein>
<evidence type="ECO:0000313" key="2">
    <source>
        <dbReference type="Proteomes" id="UP000015102"/>
    </source>
</evidence>